<keyword evidence="3" id="KW-1185">Reference proteome</keyword>
<dbReference type="Proteomes" id="UP000593572">
    <property type="component" value="Unassembled WGS sequence"/>
</dbReference>
<proteinExistence type="predicted"/>
<evidence type="ECO:0000256" key="1">
    <source>
        <dbReference type="SAM" id="MobiDB-lite"/>
    </source>
</evidence>
<reference evidence="2 3" key="1">
    <citation type="journal article" date="2019" name="Genome Biol. Evol.">
        <title>Insights into the evolution of the New World diploid cottons (Gossypium, subgenus Houzingenia) based on genome sequencing.</title>
        <authorList>
            <person name="Grover C.E."/>
            <person name="Arick M.A. 2nd"/>
            <person name="Thrash A."/>
            <person name="Conover J.L."/>
            <person name="Sanders W.S."/>
            <person name="Peterson D.G."/>
            <person name="Frelichowski J.E."/>
            <person name="Scheffler J.A."/>
            <person name="Scheffler B.E."/>
            <person name="Wendel J.F."/>
        </authorList>
    </citation>
    <scope>NUCLEOTIDE SEQUENCE [LARGE SCALE GENOMIC DNA]</scope>
    <source>
        <strain evidence="2">157</strain>
        <tissue evidence="2">Leaf</tissue>
    </source>
</reference>
<evidence type="ECO:0000313" key="3">
    <source>
        <dbReference type="Proteomes" id="UP000593572"/>
    </source>
</evidence>
<evidence type="ECO:0000313" key="2">
    <source>
        <dbReference type="EMBL" id="MBA0577872.1"/>
    </source>
</evidence>
<name>A0A7J8NM26_9ROSI</name>
<feature type="region of interest" description="Disordered" evidence="1">
    <location>
        <begin position="188"/>
        <end position="211"/>
    </location>
</feature>
<evidence type="ECO:0008006" key="4">
    <source>
        <dbReference type="Google" id="ProtNLM"/>
    </source>
</evidence>
<organism evidence="2 3">
    <name type="scientific">Gossypium lobatum</name>
    <dbReference type="NCBI Taxonomy" id="34289"/>
    <lineage>
        <taxon>Eukaryota</taxon>
        <taxon>Viridiplantae</taxon>
        <taxon>Streptophyta</taxon>
        <taxon>Embryophyta</taxon>
        <taxon>Tracheophyta</taxon>
        <taxon>Spermatophyta</taxon>
        <taxon>Magnoliopsida</taxon>
        <taxon>eudicotyledons</taxon>
        <taxon>Gunneridae</taxon>
        <taxon>Pentapetalae</taxon>
        <taxon>rosids</taxon>
        <taxon>malvids</taxon>
        <taxon>Malvales</taxon>
        <taxon>Malvaceae</taxon>
        <taxon>Malvoideae</taxon>
        <taxon>Gossypium</taxon>
    </lineage>
</organism>
<protein>
    <recommendedName>
        <fullName evidence="4">Retrotransposon Copia-like N-terminal domain-containing protein</fullName>
    </recommendedName>
</protein>
<gene>
    <name evidence="2" type="ORF">Golob_024650</name>
</gene>
<dbReference type="EMBL" id="JABEZX010373687">
    <property type="protein sequence ID" value="MBA0577872.1"/>
    <property type="molecule type" value="Genomic_DNA"/>
</dbReference>
<accession>A0A7J8NM26</accession>
<dbReference type="PANTHER" id="PTHR47481">
    <property type="match status" value="1"/>
</dbReference>
<feature type="compositionally biased region" description="Polar residues" evidence="1">
    <location>
        <begin position="191"/>
        <end position="202"/>
    </location>
</feature>
<feature type="non-terminal residue" evidence="2">
    <location>
        <position position="1"/>
    </location>
</feature>
<dbReference type="AlphaFoldDB" id="A0A7J8NM26"/>
<dbReference type="PANTHER" id="PTHR47481:SF10">
    <property type="entry name" value="COPIA-LIKE POLYPROTEIN_RETROTRANSPOSON"/>
    <property type="match status" value="1"/>
</dbReference>
<comment type="caution">
    <text evidence="2">The sequence shown here is derived from an EMBL/GenBank/DDBJ whole genome shotgun (WGS) entry which is preliminary data.</text>
</comment>
<sequence length="211" mass="23052">MDTDAVSGNDGGHQSVHTAIPVAASSPDLGYASSHKTHQFPKHDSVKLNAHNFPLWKQQLLLILEGYGLYEFVLGTIQVPPQSVLDSNVSTLQYSLYSQKKGQLTIQEYLAKIQGQCDTLLAAGNGISEQEHVSVILASLPVEYESIRIVASTMNVSLDHLTEMLIDCEARQQDIISDMSLQANIAHHTESNGSRGKQFDNNSRSSSTSSR</sequence>